<sequence length="122" mass="14277">MKFKAAVKVETHSCRHATKPNNKEKNQNPKCIAYVLNQVGEKRILLNTIKERSGKMFGHLLRHNLFMTNIFEGRINDYKGRGIPRKAMIKQADCIRYIIDMNRLASNKEEWRSRFATTRQGL</sequence>
<evidence type="ECO:0000256" key="1">
    <source>
        <dbReference type="SAM" id="MobiDB-lite"/>
    </source>
</evidence>
<proteinExistence type="predicted"/>
<gene>
    <name evidence="2" type="ORF">FWK35_00034212</name>
</gene>
<name>A0A6G0YYX9_APHCR</name>
<keyword evidence="2" id="KW-0675">Receptor</keyword>
<keyword evidence="3" id="KW-1185">Reference proteome</keyword>
<dbReference type="AlphaFoldDB" id="A0A6G0YYX9"/>
<reference evidence="2 3" key="1">
    <citation type="submission" date="2019-08" db="EMBL/GenBank/DDBJ databases">
        <title>Whole genome of Aphis craccivora.</title>
        <authorList>
            <person name="Voronova N.V."/>
            <person name="Shulinski R.S."/>
            <person name="Bandarenka Y.V."/>
            <person name="Zhorov D.G."/>
            <person name="Warner D."/>
        </authorList>
    </citation>
    <scope>NUCLEOTIDE SEQUENCE [LARGE SCALE GENOMIC DNA]</scope>
    <source>
        <strain evidence="2">180601</strain>
        <tissue evidence="2">Whole Body</tissue>
    </source>
</reference>
<comment type="caution">
    <text evidence="2">The sequence shown here is derived from an EMBL/GenBank/DDBJ whole genome shotgun (WGS) entry which is preliminary data.</text>
</comment>
<feature type="region of interest" description="Disordered" evidence="1">
    <location>
        <begin position="1"/>
        <end position="27"/>
    </location>
</feature>
<evidence type="ECO:0000313" key="2">
    <source>
        <dbReference type="EMBL" id="KAF0763127.1"/>
    </source>
</evidence>
<organism evidence="2 3">
    <name type="scientific">Aphis craccivora</name>
    <name type="common">Cowpea aphid</name>
    <dbReference type="NCBI Taxonomy" id="307492"/>
    <lineage>
        <taxon>Eukaryota</taxon>
        <taxon>Metazoa</taxon>
        <taxon>Ecdysozoa</taxon>
        <taxon>Arthropoda</taxon>
        <taxon>Hexapoda</taxon>
        <taxon>Insecta</taxon>
        <taxon>Pterygota</taxon>
        <taxon>Neoptera</taxon>
        <taxon>Paraneoptera</taxon>
        <taxon>Hemiptera</taxon>
        <taxon>Sternorrhyncha</taxon>
        <taxon>Aphidomorpha</taxon>
        <taxon>Aphidoidea</taxon>
        <taxon>Aphididae</taxon>
        <taxon>Aphidini</taxon>
        <taxon>Aphis</taxon>
        <taxon>Aphis</taxon>
    </lineage>
</organism>
<protein>
    <submittedName>
        <fullName evidence="2">Receptor-type tyrosine-protein phosphatase kappa isoform X2</fullName>
    </submittedName>
</protein>
<dbReference type="EMBL" id="VUJU01001960">
    <property type="protein sequence ID" value="KAF0763127.1"/>
    <property type="molecule type" value="Genomic_DNA"/>
</dbReference>
<evidence type="ECO:0000313" key="3">
    <source>
        <dbReference type="Proteomes" id="UP000478052"/>
    </source>
</evidence>
<accession>A0A6G0YYX9</accession>
<dbReference type="Proteomes" id="UP000478052">
    <property type="component" value="Unassembled WGS sequence"/>
</dbReference>
<dbReference type="OrthoDB" id="6144703at2759"/>